<dbReference type="Gene3D" id="1.10.238.10">
    <property type="entry name" value="EF-hand"/>
    <property type="match status" value="1"/>
</dbReference>
<organism evidence="6 7">
    <name type="scientific">Zingiber officinale</name>
    <name type="common">Ginger</name>
    <name type="synonym">Amomum zingiber</name>
    <dbReference type="NCBI Taxonomy" id="94328"/>
    <lineage>
        <taxon>Eukaryota</taxon>
        <taxon>Viridiplantae</taxon>
        <taxon>Streptophyta</taxon>
        <taxon>Embryophyta</taxon>
        <taxon>Tracheophyta</taxon>
        <taxon>Spermatophyta</taxon>
        <taxon>Magnoliopsida</taxon>
        <taxon>Liliopsida</taxon>
        <taxon>Zingiberales</taxon>
        <taxon>Zingiberaceae</taxon>
        <taxon>Zingiber</taxon>
    </lineage>
</organism>
<comment type="subcellular location">
    <subcellularLocation>
        <location evidence="4">Membrane</location>
    </subcellularLocation>
</comment>
<evidence type="ECO:0000256" key="4">
    <source>
        <dbReference type="RuleBase" id="RU369080"/>
    </source>
</evidence>
<proteinExistence type="inferred from homology"/>
<keyword evidence="2 4" id="KW-0106">Calcium</keyword>
<dbReference type="EMBL" id="JACMSC010000011">
    <property type="protein sequence ID" value="KAG6500013.1"/>
    <property type="molecule type" value="Genomic_DNA"/>
</dbReference>
<feature type="domain" description="EF-hand" evidence="5">
    <location>
        <begin position="255"/>
        <end position="290"/>
    </location>
</feature>
<dbReference type="PROSITE" id="PS50222">
    <property type="entry name" value="EF_HAND_2"/>
    <property type="match status" value="3"/>
</dbReference>
<dbReference type="Pfam" id="PF13202">
    <property type="entry name" value="EF-hand_5"/>
    <property type="match status" value="1"/>
</dbReference>
<comment type="similarity">
    <text evidence="3 4">Belongs to the calcineurin regulatory subunit family.</text>
</comment>
<dbReference type="InterPro" id="IPR045198">
    <property type="entry name" value="CNBL1-10"/>
</dbReference>
<evidence type="ECO:0000256" key="3">
    <source>
        <dbReference type="ARBA" id="ARBA00023774"/>
    </source>
</evidence>
<accession>A0A8J5G2Y2</accession>
<keyword evidence="7" id="KW-1185">Reference proteome</keyword>
<keyword evidence="4" id="KW-0472">Membrane</keyword>
<dbReference type="PANTHER" id="PTHR23056:SF44">
    <property type="entry name" value="CALCINEURIN B-LIKE PROTEIN 1"/>
    <property type="match status" value="1"/>
</dbReference>
<dbReference type="FunFam" id="1.10.238.10:FF:000073">
    <property type="entry name" value="calcineurin B-like protein 3"/>
    <property type="match status" value="1"/>
</dbReference>
<comment type="subunit">
    <text evidence="4">Homodimer. Interacts with CIPK.</text>
</comment>
<dbReference type="GO" id="GO:0019722">
    <property type="term" value="P:calcium-mediated signaling"/>
    <property type="evidence" value="ECO:0007669"/>
    <property type="project" value="UniProtKB-UniRule"/>
</dbReference>
<evidence type="ECO:0000256" key="1">
    <source>
        <dbReference type="ARBA" id="ARBA00022737"/>
    </source>
</evidence>
<comment type="caution">
    <text evidence="6">The sequence shown here is derived from an EMBL/GenBank/DDBJ whole genome shotgun (WGS) entry which is preliminary data.</text>
</comment>
<dbReference type="AlphaFoldDB" id="A0A8J5G2Y2"/>
<feature type="domain" description="EF-hand" evidence="5">
    <location>
        <begin position="218"/>
        <end position="253"/>
    </location>
</feature>
<evidence type="ECO:0000256" key="2">
    <source>
        <dbReference type="ARBA" id="ARBA00022837"/>
    </source>
</evidence>
<reference evidence="6 7" key="1">
    <citation type="submission" date="2020-08" db="EMBL/GenBank/DDBJ databases">
        <title>Plant Genome Project.</title>
        <authorList>
            <person name="Zhang R.-G."/>
        </authorList>
    </citation>
    <scope>NUCLEOTIDE SEQUENCE [LARGE SCALE GENOMIC DNA]</scope>
    <source>
        <tissue evidence="6">Rhizome</tissue>
    </source>
</reference>
<dbReference type="InterPro" id="IPR002048">
    <property type="entry name" value="EF_hand_dom"/>
</dbReference>
<comment type="function">
    <text evidence="4">Acts as a calcium sensor. CBL proteins interact with CIPK serine-threonine protein kinases. Binding of a CBL protein to the regulatory NAF domain of a CIPK protein lead to the activation of the kinase in a calcium-dependent manner.</text>
</comment>
<name>A0A8J5G2Y2_ZINOF</name>
<dbReference type="InterPro" id="IPR018247">
    <property type="entry name" value="EF_Hand_1_Ca_BS"/>
</dbReference>
<dbReference type="SUPFAM" id="SSF47473">
    <property type="entry name" value="EF-hand"/>
    <property type="match status" value="1"/>
</dbReference>
<dbReference type="PROSITE" id="PS00018">
    <property type="entry name" value="EF_HAND_1"/>
    <property type="match status" value="1"/>
</dbReference>
<keyword evidence="1 4" id="KW-0677">Repeat</keyword>
<evidence type="ECO:0000259" key="5">
    <source>
        <dbReference type="PROSITE" id="PS50222"/>
    </source>
</evidence>
<sequence length="378" mass="42807">MTEVRLWKGRNPPTHVQRLQSRLCKVPSSARRADGSPTLFIPTHQLAIGARPAPVYVALSSTIPWCWGTAVPVERIQIPTKLGHSRRREKGANIATFRFPPLFLSLSLSPVSSLPSAKSSWKPVSIKTVIRLRAVNSRSRAVYSCSKWAVFNQRVEGNSQDTRTPFFWLLRQHVLSSISDTGMGFHYWSIHVCSTVTVTVSEVEALFELFKSISSSVIDDGLINKIFNLFDVKQKGVIDFGDFVRALNVFHPNAPHEDKVDFSFKLYDLDGTGFIERKEERHLLSEELVKQMLIALLSESEMRLADEVVESILDKTFQEADANQDGKIDKTEWENFVSHNPSLMKIMTLPYLRQVILLDITTTFPSFVFHSEVEDIAT</sequence>
<dbReference type="CDD" id="cd00051">
    <property type="entry name" value="EFh"/>
    <property type="match status" value="2"/>
</dbReference>
<dbReference type="SMART" id="SM00054">
    <property type="entry name" value="EFh"/>
    <property type="match status" value="3"/>
</dbReference>
<dbReference type="InterPro" id="IPR011992">
    <property type="entry name" value="EF-hand-dom_pair"/>
</dbReference>
<evidence type="ECO:0000313" key="6">
    <source>
        <dbReference type="EMBL" id="KAG6500013.1"/>
    </source>
</evidence>
<dbReference type="GO" id="GO:0016020">
    <property type="term" value="C:membrane"/>
    <property type="evidence" value="ECO:0007669"/>
    <property type="project" value="UniProtKB-SubCell"/>
</dbReference>
<gene>
    <name evidence="6" type="ORF">ZIOFF_039827</name>
</gene>
<evidence type="ECO:0000313" key="7">
    <source>
        <dbReference type="Proteomes" id="UP000734854"/>
    </source>
</evidence>
<dbReference type="PANTHER" id="PTHR23056">
    <property type="entry name" value="CALCINEURIN B"/>
    <property type="match status" value="1"/>
</dbReference>
<dbReference type="GO" id="GO:0005509">
    <property type="term" value="F:calcium ion binding"/>
    <property type="evidence" value="ECO:0007669"/>
    <property type="project" value="UniProtKB-UniRule"/>
</dbReference>
<dbReference type="Proteomes" id="UP000734854">
    <property type="component" value="Unassembled WGS sequence"/>
</dbReference>
<dbReference type="GO" id="GO:0019900">
    <property type="term" value="F:kinase binding"/>
    <property type="evidence" value="ECO:0007669"/>
    <property type="project" value="UniProtKB-UniRule"/>
</dbReference>
<protein>
    <recommendedName>
        <fullName evidence="4">Calcineurin B-like protein</fullName>
    </recommendedName>
</protein>
<keyword evidence="4" id="KW-0479">Metal-binding</keyword>
<feature type="domain" description="EF-hand" evidence="5">
    <location>
        <begin position="308"/>
        <end position="343"/>
    </location>
</feature>